<dbReference type="GO" id="GO:0016301">
    <property type="term" value="F:kinase activity"/>
    <property type="evidence" value="ECO:0007669"/>
    <property type="project" value="UniProtKB-KW"/>
</dbReference>
<sequence>MKNHASILKWATDCLSSKGYSQQHLPELMLETPWSNVFRFPTAKGCVYLKQPAPLLSQEAKIIRLLGEQFQASVPHIIAVNDDLHCFLMEDAGQNLRAYLKTEFNLEYLYQSIKQFTAIQRTTENAVELFLALDIPDWRLHKLPKLYNEIINKAAFLKTEGMTDEELQILQDLSPQIAEECELLSQYSIKSTIVQPDFNTNNILINPDTNELTFIDLGEIAITHPFFSLHNFLYTAIIHHGVKEGDRIYQKLQEACIENWLEFGTKKQLLKGFILAKKLWSIYSIIAHYHFMHCVDQEDLKVYYANRPNQLIQAFREYITF</sequence>
<keyword evidence="2" id="KW-1185">Reference proteome</keyword>
<gene>
    <name evidence="1" type="ORF">NCTC11370_01518</name>
</gene>
<keyword evidence="1" id="KW-0808">Transferase</keyword>
<reference evidence="1 2" key="1">
    <citation type="submission" date="2018-06" db="EMBL/GenBank/DDBJ databases">
        <authorList>
            <consortium name="Pathogen Informatics"/>
            <person name="Doyle S."/>
        </authorList>
    </citation>
    <scope>NUCLEOTIDE SEQUENCE [LARGE SCALE GENOMIC DNA]</scope>
    <source>
        <strain evidence="1 2">NCTC11370</strain>
    </source>
</reference>
<dbReference type="SUPFAM" id="SSF56112">
    <property type="entry name" value="Protein kinase-like (PK-like)"/>
    <property type="match status" value="1"/>
</dbReference>
<dbReference type="GeneID" id="93291911"/>
<name>A0A377GAC9_9GAMM</name>
<organism evidence="1 2">
    <name type="scientific">Fluoribacter dumoffii</name>
    <dbReference type="NCBI Taxonomy" id="463"/>
    <lineage>
        <taxon>Bacteria</taxon>
        <taxon>Pseudomonadati</taxon>
        <taxon>Pseudomonadota</taxon>
        <taxon>Gammaproteobacteria</taxon>
        <taxon>Legionellales</taxon>
        <taxon>Legionellaceae</taxon>
        <taxon>Fluoribacter</taxon>
    </lineage>
</organism>
<accession>A0A377GAC9</accession>
<keyword evidence="1" id="KW-0418">Kinase</keyword>
<dbReference type="RefSeq" id="WP_010653727.1">
    <property type="nucleotide sequence ID" value="NZ_UGGT01000001.1"/>
</dbReference>
<dbReference type="Proteomes" id="UP000254554">
    <property type="component" value="Unassembled WGS sequence"/>
</dbReference>
<dbReference type="AlphaFoldDB" id="A0A377GAC9"/>
<evidence type="ECO:0000313" key="1">
    <source>
        <dbReference type="EMBL" id="STO21451.1"/>
    </source>
</evidence>
<dbReference type="EMBL" id="UGGT01000001">
    <property type="protein sequence ID" value="STO21451.1"/>
    <property type="molecule type" value="Genomic_DNA"/>
</dbReference>
<evidence type="ECO:0000313" key="2">
    <source>
        <dbReference type="Proteomes" id="UP000254554"/>
    </source>
</evidence>
<dbReference type="InterPro" id="IPR011009">
    <property type="entry name" value="Kinase-like_dom_sf"/>
</dbReference>
<dbReference type="OrthoDB" id="6255775at2"/>
<protein>
    <submittedName>
        <fullName evidence="1">Predicted phosphotransferase related to Ser/Thr protein kinases</fullName>
    </submittedName>
</protein>
<dbReference type="STRING" id="1094715.GCA_000236165_00905"/>
<proteinExistence type="predicted"/>